<organism evidence="3 4">
    <name type="scientific">Tianweitania sediminis</name>
    <dbReference type="NCBI Taxonomy" id="1502156"/>
    <lineage>
        <taxon>Bacteria</taxon>
        <taxon>Pseudomonadati</taxon>
        <taxon>Pseudomonadota</taxon>
        <taxon>Alphaproteobacteria</taxon>
        <taxon>Hyphomicrobiales</taxon>
        <taxon>Phyllobacteriaceae</taxon>
        <taxon>Tianweitania</taxon>
    </lineage>
</organism>
<dbReference type="GO" id="GO:0016757">
    <property type="term" value="F:glycosyltransferase activity"/>
    <property type="evidence" value="ECO:0007669"/>
    <property type="project" value="InterPro"/>
</dbReference>
<protein>
    <submittedName>
        <fullName evidence="3">Glycosyltransferase family 4 protein</fullName>
    </submittedName>
</protein>
<keyword evidence="4" id="KW-1185">Reference proteome</keyword>
<feature type="domain" description="Glycosyl transferase family 1" evidence="2">
    <location>
        <begin position="207"/>
        <end position="359"/>
    </location>
</feature>
<accession>A0A8J7UJF0</accession>
<dbReference type="GO" id="GO:0009103">
    <property type="term" value="P:lipopolysaccharide biosynthetic process"/>
    <property type="evidence" value="ECO:0007669"/>
    <property type="project" value="TreeGrafter"/>
</dbReference>
<dbReference type="Pfam" id="PF00534">
    <property type="entry name" value="Glycos_transf_1"/>
    <property type="match status" value="1"/>
</dbReference>
<dbReference type="PANTHER" id="PTHR46401">
    <property type="entry name" value="GLYCOSYLTRANSFERASE WBBK-RELATED"/>
    <property type="match status" value="1"/>
</dbReference>
<dbReference type="Gene3D" id="3.40.50.2000">
    <property type="entry name" value="Glycogen Phosphorylase B"/>
    <property type="match status" value="2"/>
</dbReference>
<evidence type="ECO:0000313" key="3">
    <source>
        <dbReference type="EMBL" id="MBP0441199.1"/>
    </source>
</evidence>
<dbReference type="CDD" id="cd03809">
    <property type="entry name" value="GT4_MtfB-like"/>
    <property type="match status" value="1"/>
</dbReference>
<keyword evidence="1" id="KW-0808">Transferase</keyword>
<dbReference type="RefSeq" id="WP_209337231.1">
    <property type="nucleotide sequence ID" value="NZ_JAGIYY010000012.1"/>
</dbReference>
<dbReference type="EMBL" id="JAGIYY010000012">
    <property type="protein sequence ID" value="MBP0441199.1"/>
    <property type="molecule type" value="Genomic_DNA"/>
</dbReference>
<dbReference type="SUPFAM" id="SSF53756">
    <property type="entry name" value="UDP-Glycosyltransferase/glycogen phosphorylase"/>
    <property type="match status" value="1"/>
</dbReference>
<sequence>MKVILSVEPIRYPLTGIGRYTLELARNLANLHDIEELRFFAGTDFVAELPNGAEAASSAPATRLQTVKRTLARLPFLLDIYRHRIDQARRTNLAGLKDAVYHGPNFYLPPTEGPSVVTVHDLSILKMPECHPPERVAYMSKEIDLALSRATMIVTDSEFVRQEIAETFSWPLDRVFTTCLAGSPEFFPRSDAEMAPALSPFGLQPGRYALYAGTIEPRKNLVRLLDAFEQLPQTLRQRYPLVLAGYKGWNNTAILERLHRAETQGWARYLGYVPDEALPHLFAGARLFAFPSLYEGFGLPVLEAMASGVPVVCSNAASLPQVAGNAALMINAEDAAGLTEALQRGLEDEEWRRDAVASGIQQAAGFSWKRCAEETADVYRQALKAAA</sequence>
<dbReference type="FunFam" id="3.40.50.2000:FF:000119">
    <property type="entry name" value="Glycosyl transferase group 1"/>
    <property type="match status" value="1"/>
</dbReference>
<proteinExistence type="predicted"/>
<dbReference type="AlphaFoldDB" id="A0A8J7UJF0"/>
<gene>
    <name evidence="3" type="ORF">J5Y06_21335</name>
</gene>
<reference evidence="3" key="1">
    <citation type="submission" date="2021-03" db="EMBL/GenBank/DDBJ databases">
        <title>Genome sequencing and assembly of Tianweitania sediminis.</title>
        <authorList>
            <person name="Chhetri G."/>
        </authorList>
    </citation>
    <scope>NUCLEOTIDE SEQUENCE</scope>
    <source>
        <strain evidence="3">Z8</strain>
    </source>
</reference>
<comment type="caution">
    <text evidence="3">The sequence shown here is derived from an EMBL/GenBank/DDBJ whole genome shotgun (WGS) entry which is preliminary data.</text>
</comment>
<evidence type="ECO:0000256" key="1">
    <source>
        <dbReference type="ARBA" id="ARBA00022679"/>
    </source>
</evidence>
<evidence type="ECO:0000259" key="2">
    <source>
        <dbReference type="Pfam" id="PF00534"/>
    </source>
</evidence>
<dbReference type="Proteomes" id="UP000666240">
    <property type="component" value="Unassembled WGS sequence"/>
</dbReference>
<dbReference type="InterPro" id="IPR001296">
    <property type="entry name" value="Glyco_trans_1"/>
</dbReference>
<name>A0A8J7UJF0_9HYPH</name>
<dbReference type="PANTHER" id="PTHR46401:SF2">
    <property type="entry name" value="GLYCOSYLTRANSFERASE WBBK-RELATED"/>
    <property type="match status" value="1"/>
</dbReference>
<evidence type="ECO:0000313" key="4">
    <source>
        <dbReference type="Proteomes" id="UP000666240"/>
    </source>
</evidence>